<keyword evidence="6" id="KW-0808">Transferase</keyword>
<dbReference type="PANTHER" id="PTHR11254:SF67">
    <property type="entry name" value="E3 UBIQUITIN-PROTEIN LIGASE HUWE1"/>
    <property type="match status" value="1"/>
</dbReference>
<evidence type="ECO:0000259" key="13">
    <source>
        <dbReference type="PROSITE" id="PS50237"/>
    </source>
</evidence>
<evidence type="ECO:0000256" key="5">
    <source>
        <dbReference type="ARBA" id="ARBA00022448"/>
    </source>
</evidence>
<keyword evidence="7 11" id="KW-0833">Ubl conjugation pathway</keyword>
<dbReference type="FunFam" id="3.30.2410.10:FF:000004">
    <property type="entry name" value="E3 ubiquitin-protein ligase HUWE1, variant"/>
    <property type="match status" value="1"/>
</dbReference>
<dbReference type="GO" id="GO:0006511">
    <property type="term" value="P:ubiquitin-dependent protein catabolic process"/>
    <property type="evidence" value="ECO:0007669"/>
    <property type="project" value="TreeGrafter"/>
</dbReference>
<dbReference type="GO" id="GO:0005634">
    <property type="term" value="C:nucleus"/>
    <property type="evidence" value="ECO:0007669"/>
    <property type="project" value="UniProtKB-SubCell"/>
</dbReference>
<evidence type="ECO:0000256" key="7">
    <source>
        <dbReference type="ARBA" id="ARBA00022786"/>
    </source>
</evidence>
<dbReference type="Gene3D" id="6.10.250.1630">
    <property type="match status" value="1"/>
</dbReference>
<keyword evidence="5" id="KW-0813">Transport</keyword>
<comment type="pathway">
    <text evidence="3">Protein modification; protein ubiquitination.</text>
</comment>
<feature type="compositionally biased region" description="Low complexity" evidence="12">
    <location>
        <begin position="65"/>
        <end position="79"/>
    </location>
</feature>
<feature type="active site" description="Glycyl thioester intermediate" evidence="11">
    <location>
        <position position="992"/>
    </location>
</feature>
<evidence type="ECO:0000313" key="14">
    <source>
        <dbReference type="Proteomes" id="UP000038040"/>
    </source>
</evidence>
<dbReference type="FunFam" id="3.90.1750.10:FF:000003">
    <property type="entry name" value="E3 ubiquitin-protein ligase UPL1"/>
    <property type="match status" value="1"/>
</dbReference>
<proteinExistence type="inferred from homology"/>
<dbReference type="GO" id="GO:0061630">
    <property type="term" value="F:ubiquitin protein ligase activity"/>
    <property type="evidence" value="ECO:0007669"/>
    <property type="project" value="UniProtKB-EC"/>
</dbReference>
<dbReference type="InterPro" id="IPR025527">
    <property type="entry name" value="HUWE1/Rev1_UBM"/>
</dbReference>
<keyword evidence="8" id="KW-0509">mRNA transport</keyword>
<dbReference type="Pfam" id="PF00632">
    <property type="entry name" value="HECT"/>
    <property type="match status" value="1"/>
</dbReference>
<dbReference type="GO" id="GO:0005737">
    <property type="term" value="C:cytoplasm"/>
    <property type="evidence" value="ECO:0007669"/>
    <property type="project" value="TreeGrafter"/>
</dbReference>
<dbReference type="FunFam" id="3.30.2160.10:FF:000001">
    <property type="entry name" value="E3 ubiquitin-protein ligase NEDD4-like"/>
    <property type="match status" value="1"/>
</dbReference>
<evidence type="ECO:0000256" key="6">
    <source>
        <dbReference type="ARBA" id="ARBA00022679"/>
    </source>
</evidence>
<accession>A0A158Q5J3</accession>
<keyword evidence="9" id="KW-0539">Nucleus</keyword>
<comment type="similarity">
    <text evidence="10">Belongs to the UPL family. TOM1/PTR1 subfamily.</text>
</comment>
<dbReference type="PROSITE" id="PS50237">
    <property type="entry name" value="HECT"/>
    <property type="match status" value="1"/>
</dbReference>
<reference evidence="15" key="1">
    <citation type="submission" date="2016-04" db="UniProtKB">
        <authorList>
            <consortium name="WormBaseParasite"/>
        </authorList>
    </citation>
    <scope>IDENTIFICATION</scope>
</reference>
<dbReference type="AlphaFoldDB" id="A0A158Q5J3"/>
<evidence type="ECO:0000256" key="1">
    <source>
        <dbReference type="ARBA" id="ARBA00000885"/>
    </source>
</evidence>
<dbReference type="Proteomes" id="UP000038040">
    <property type="component" value="Unplaced"/>
</dbReference>
<dbReference type="EC" id="2.3.2.26" evidence="4"/>
<dbReference type="InterPro" id="IPR035983">
    <property type="entry name" value="Hect_E3_ubiquitin_ligase"/>
</dbReference>
<dbReference type="Pfam" id="PF14377">
    <property type="entry name" value="UBM"/>
    <property type="match status" value="3"/>
</dbReference>
<dbReference type="GO" id="GO:0051028">
    <property type="term" value="P:mRNA transport"/>
    <property type="evidence" value="ECO:0007669"/>
    <property type="project" value="UniProtKB-KW"/>
</dbReference>
<name>A0A158Q5J3_DRAME</name>
<evidence type="ECO:0000256" key="9">
    <source>
        <dbReference type="ARBA" id="ARBA00023242"/>
    </source>
</evidence>
<dbReference type="Gene3D" id="3.30.2410.10">
    <property type="entry name" value="Hect, E3 ligase catalytic domain"/>
    <property type="match status" value="1"/>
</dbReference>
<dbReference type="InterPro" id="IPR050409">
    <property type="entry name" value="E3_ubiq-protein_ligase"/>
</dbReference>
<dbReference type="InterPro" id="IPR000569">
    <property type="entry name" value="HECT_dom"/>
</dbReference>
<evidence type="ECO:0000256" key="8">
    <source>
        <dbReference type="ARBA" id="ARBA00022816"/>
    </source>
</evidence>
<evidence type="ECO:0000256" key="4">
    <source>
        <dbReference type="ARBA" id="ARBA00012485"/>
    </source>
</evidence>
<comment type="catalytic activity">
    <reaction evidence="1">
        <text>S-ubiquitinyl-[E2 ubiquitin-conjugating enzyme]-L-cysteine + [acceptor protein]-L-lysine = [E2 ubiquitin-conjugating enzyme]-L-cysteine + N(6)-ubiquitinyl-[acceptor protein]-L-lysine.</text>
        <dbReference type="EC" id="2.3.2.26"/>
    </reaction>
</comment>
<evidence type="ECO:0000256" key="12">
    <source>
        <dbReference type="SAM" id="MobiDB-lite"/>
    </source>
</evidence>
<evidence type="ECO:0000256" key="3">
    <source>
        <dbReference type="ARBA" id="ARBA00004906"/>
    </source>
</evidence>
<dbReference type="SUPFAM" id="SSF56204">
    <property type="entry name" value="Hect, E3 ligase catalytic domain"/>
    <property type="match status" value="1"/>
</dbReference>
<feature type="domain" description="HECT" evidence="13">
    <location>
        <begin position="689"/>
        <end position="1025"/>
    </location>
</feature>
<evidence type="ECO:0000313" key="15">
    <source>
        <dbReference type="WBParaSite" id="DME_0000754501-mRNA-1"/>
    </source>
</evidence>
<sequence length="1025" mass="116863">LHVHSTSDVVVHMAHEEPIESAPPQGSYFDIEIPEGVDAAFLAALPVEIREEVLRDYSRQQRAQRLARSTGIGDDSGAQSAGGSGNDLQPLDPEFLSALPPDLQDEIIAQHERSIRLANERQNAIVDDAAAVIESLPPTLRAQVLADAHESVLQVLPQNVVAEARRLRANFEHQVLMRLARLLAPGRFRQTARSNQNSFGINVPFGTLAGNTNLATNIVKELFDRNSIIVIVILFFVDPSRLHIQRLQKLVRSMCLHSKTCEFMIWCLLAVFNELDASANDYEELVGLSAGFIDSISVNCGHMQFERAIKFVSEQGKVKIHPLAAINVARYILETLINLAKAFPGQFLPVRLRKNVSSDEPVIHDTVPFSQFWQDVYKYVINFCKIIRFESYPLLMTNSDQMHIFKILMDGKLSDDGLTAGRLLLLEALRALTPYVANFVNSLLITSVETLGNRLLRLIKLFIKELEEVPFGDETILAESSDQPSTSRFIFILMRIFQWSLHYSEFTNFFQARKFVASYHSEKLSSLRNFTVIISFQKDGSLSSALAGLDPLWEATSICLKRLERAGTHAALVLQPTAEAFFIVHASAVCDIELARQHEHPDAQKLIHFTERHRNVINQVLRQNGHTFIESPFSALLHIPKLLDFDVKRKYFLRQIQRMEDRARSDSIGIRVRRSHLFSDSFRELFRLRGPEWKSRFYVVFEGEEGQDAGGLLREWFSIITREIFNPNYALFLTAPGDRVTYMINKSSHINPEHLDYFKFVGRIIAKAIYEDKQLDCYFTRAFYKHILSIPVRTLDLESEDPSFHKSLEFLLTNPVEDFGTDLTFSLEVEEFGERKLRELKENGASIIVTDGNKEEYVKLVSQMKMTGSINQQLKAFLDGFYEIIPKDLISIFNEQELELLISGLPNFDIDDLFANTDYKSYSKSSPQIQWFWKALRSFEDEDRAKFLQFVTGTSKVPLQGFASLEGMNGIQKFSIHLDSRSSDRLPTAHTCFNQLDLPQYESYEKLRDMLLLAVRECTEGFGFA</sequence>
<evidence type="ECO:0000256" key="10">
    <source>
        <dbReference type="ARBA" id="ARBA00034494"/>
    </source>
</evidence>
<dbReference type="PANTHER" id="PTHR11254">
    <property type="entry name" value="HECT DOMAIN UBIQUITIN-PROTEIN LIGASE"/>
    <property type="match status" value="1"/>
</dbReference>
<dbReference type="CDD" id="cd00078">
    <property type="entry name" value="HECTc"/>
    <property type="match status" value="1"/>
</dbReference>
<dbReference type="Gene3D" id="3.90.1750.10">
    <property type="entry name" value="Hect, E3 ligase catalytic domains"/>
    <property type="match status" value="1"/>
</dbReference>
<evidence type="ECO:0000256" key="2">
    <source>
        <dbReference type="ARBA" id="ARBA00004123"/>
    </source>
</evidence>
<comment type="subcellular location">
    <subcellularLocation>
        <location evidence="2">Nucleus</location>
    </subcellularLocation>
</comment>
<feature type="region of interest" description="Disordered" evidence="12">
    <location>
        <begin position="65"/>
        <end position="96"/>
    </location>
</feature>
<dbReference type="Gene3D" id="3.30.2160.10">
    <property type="entry name" value="Hect, E3 ligase catalytic domain"/>
    <property type="match status" value="1"/>
</dbReference>
<dbReference type="SMART" id="SM00119">
    <property type="entry name" value="HECTc"/>
    <property type="match status" value="1"/>
</dbReference>
<dbReference type="GO" id="GO:0000209">
    <property type="term" value="P:protein polyubiquitination"/>
    <property type="evidence" value="ECO:0007669"/>
    <property type="project" value="TreeGrafter"/>
</dbReference>
<dbReference type="WBParaSite" id="DME_0000754501-mRNA-1">
    <property type="protein sequence ID" value="DME_0000754501-mRNA-1"/>
    <property type="gene ID" value="DME_0000754501"/>
</dbReference>
<evidence type="ECO:0000256" key="11">
    <source>
        <dbReference type="PROSITE-ProRule" id="PRU00104"/>
    </source>
</evidence>
<organism evidence="14 15">
    <name type="scientific">Dracunculus medinensis</name>
    <name type="common">Guinea worm</name>
    <dbReference type="NCBI Taxonomy" id="318479"/>
    <lineage>
        <taxon>Eukaryota</taxon>
        <taxon>Metazoa</taxon>
        <taxon>Ecdysozoa</taxon>
        <taxon>Nematoda</taxon>
        <taxon>Chromadorea</taxon>
        <taxon>Rhabditida</taxon>
        <taxon>Spirurina</taxon>
        <taxon>Dracunculoidea</taxon>
        <taxon>Dracunculidae</taxon>
        <taxon>Dracunculus</taxon>
    </lineage>
</organism>
<protein>
    <recommendedName>
        <fullName evidence="4">HECT-type E3 ubiquitin transferase</fullName>
        <ecNumber evidence="4">2.3.2.26</ecNumber>
    </recommendedName>
</protein>